<protein>
    <submittedName>
        <fullName evidence="1">Uncharacterized protein</fullName>
    </submittedName>
</protein>
<accession>A0ACB9E2C4</accession>
<proteinExistence type="predicted"/>
<comment type="caution">
    <text evidence="1">The sequence shown here is derived from an EMBL/GenBank/DDBJ whole genome shotgun (WGS) entry which is preliminary data.</text>
</comment>
<reference evidence="2" key="1">
    <citation type="journal article" date="2022" name="Mol. Ecol. Resour.">
        <title>The genomes of chicory, endive, great burdock and yacon provide insights into Asteraceae palaeo-polyploidization history and plant inulin production.</title>
        <authorList>
            <person name="Fan W."/>
            <person name="Wang S."/>
            <person name="Wang H."/>
            <person name="Wang A."/>
            <person name="Jiang F."/>
            <person name="Liu H."/>
            <person name="Zhao H."/>
            <person name="Xu D."/>
            <person name="Zhang Y."/>
        </authorList>
    </citation>
    <scope>NUCLEOTIDE SEQUENCE [LARGE SCALE GENOMIC DNA]</scope>
    <source>
        <strain evidence="2">cv. Punajuju</strain>
    </source>
</reference>
<dbReference type="EMBL" id="CM042012">
    <property type="protein sequence ID" value="KAI3753143.1"/>
    <property type="molecule type" value="Genomic_DNA"/>
</dbReference>
<reference evidence="1 2" key="2">
    <citation type="journal article" date="2022" name="Mol. Ecol. Resour.">
        <title>The genomes of chicory, endive, great burdock and yacon provide insights into Asteraceae paleo-polyploidization history and plant inulin production.</title>
        <authorList>
            <person name="Fan W."/>
            <person name="Wang S."/>
            <person name="Wang H."/>
            <person name="Wang A."/>
            <person name="Jiang F."/>
            <person name="Liu H."/>
            <person name="Zhao H."/>
            <person name="Xu D."/>
            <person name="Zhang Y."/>
        </authorList>
    </citation>
    <scope>NUCLEOTIDE SEQUENCE [LARGE SCALE GENOMIC DNA]</scope>
    <source>
        <strain evidence="2">cv. Punajuju</strain>
        <tissue evidence="1">Leaves</tissue>
    </source>
</reference>
<sequence>MRQTEEEGSISVYGLSKQKGIRSICISISPCGSMIYRHFQVVREVEAIGGNVTASASKEQLGYNYDALITCVRQMMELPVDSARNQVFLDWEVKEHIQKVKAEIGEYANNLETLLLEALHFAGYSGALANPLLASEGSLNSSILEEFVAV</sequence>
<organism evidence="1 2">
    <name type="scientific">Cichorium intybus</name>
    <name type="common">Chicory</name>
    <dbReference type="NCBI Taxonomy" id="13427"/>
    <lineage>
        <taxon>Eukaryota</taxon>
        <taxon>Viridiplantae</taxon>
        <taxon>Streptophyta</taxon>
        <taxon>Embryophyta</taxon>
        <taxon>Tracheophyta</taxon>
        <taxon>Spermatophyta</taxon>
        <taxon>Magnoliopsida</taxon>
        <taxon>eudicotyledons</taxon>
        <taxon>Gunneridae</taxon>
        <taxon>Pentapetalae</taxon>
        <taxon>asterids</taxon>
        <taxon>campanulids</taxon>
        <taxon>Asterales</taxon>
        <taxon>Asteraceae</taxon>
        <taxon>Cichorioideae</taxon>
        <taxon>Cichorieae</taxon>
        <taxon>Cichoriinae</taxon>
        <taxon>Cichorium</taxon>
    </lineage>
</organism>
<gene>
    <name evidence="1" type="ORF">L2E82_25188</name>
</gene>
<dbReference type="Proteomes" id="UP001055811">
    <property type="component" value="Linkage Group LG04"/>
</dbReference>
<evidence type="ECO:0000313" key="1">
    <source>
        <dbReference type="EMBL" id="KAI3753143.1"/>
    </source>
</evidence>
<keyword evidence="2" id="KW-1185">Reference proteome</keyword>
<name>A0ACB9E2C4_CICIN</name>
<evidence type="ECO:0000313" key="2">
    <source>
        <dbReference type="Proteomes" id="UP001055811"/>
    </source>
</evidence>